<evidence type="ECO:0000313" key="2">
    <source>
        <dbReference type="Proteomes" id="UP001144323"/>
    </source>
</evidence>
<evidence type="ECO:0008006" key="3">
    <source>
        <dbReference type="Google" id="ProtNLM"/>
    </source>
</evidence>
<dbReference type="InterPro" id="IPR018912">
    <property type="entry name" value="DUF2478"/>
</dbReference>
<proteinExistence type="predicted"/>
<protein>
    <recommendedName>
        <fullName evidence="3">DUF2478 domain-containing protein</fullName>
    </recommendedName>
</protein>
<reference evidence="1" key="1">
    <citation type="journal article" date="2023" name="Int. J. Syst. Evol. Microbiol.">
        <title>Methylocystis iwaonis sp. nov., a type II methane-oxidizing bacterium from surface soil of a rice paddy field in Japan, and emended description of the genus Methylocystis (ex Whittenbury et al. 1970) Bowman et al. 1993.</title>
        <authorList>
            <person name="Kaise H."/>
            <person name="Sawadogo J.B."/>
            <person name="Alam M.S."/>
            <person name="Ueno C."/>
            <person name="Dianou D."/>
            <person name="Shinjo R."/>
            <person name="Asakawa S."/>
        </authorList>
    </citation>
    <scope>NUCLEOTIDE SEQUENCE</scope>
    <source>
        <strain evidence="1">LMG27198</strain>
    </source>
</reference>
<accession>A0A9W6GYX8</accession>
<evidence type="ECO:0000313" key="1">
    <source>
        <dbReference type="EMBL" id="GLI95668.1"/>
    </source>
</evidence>
<name>A0A9W6GYX8_9HYPH</name>
<keyword evidence="2" id="KW-1185">Reference proteome</keyword>
<comment type="caution">
    <text evidence="1">The sequence shown here is derived from an EMBL/GenBank/DDBJ whole genome shotgun (WGS) entry which is preliminary data.</text>
</comment>
<gene>
    <name evidence="1" type="ORF">LMG27198_46600</name>
</gene>
<organism evidence="1 2">
    <name type="scientific">Methylocystis echinoides</name>
    <dbReference type="NCBI Taxonomy" id="29468"/>
    <lineage>
        <taxon>Bacteria</taxon>
        <taxon>Pseudomonadati</taxon>
        <taxon>Pseudomonadota</taxon>
        <taxon>Alphaproteobacteria</taxon>
        <taxon>Hyphomicrobiales</taxon>
        <taxon>Methylocystaceae</taxon>
        <taxon>Methylocystis</taxon>
    </lineage>
</organism>
<sequence>MRNRIAAVTGGRSAVVQPLFAALVAEWRAGGTKIAGALSEPDGASDRTCTAGFLREINSGEAYQIHLETPPVGTSCDIDAAGVETAGRDVLVDLATSDLVVLSKFGKLETMGRGLARAFEAAIAGNKPLLTSVSEKHLEAWRAFAPDSILLPADDAAIRRWWEGARSN</sequence>
<dbReference type="AlphaFoldDB" id="A0A9W6GYX8"/>
<dbReference type="EMBL" id="BSEC01000004">
    <property type="protein sequence ID" value="GLI95668.1"/>
    <property type="molecule type" value="Genomic_DNA"/>
</dbReference>
<dbReference type="Pfam" id="PF10649">
    <property type="entry name" value="DUF2478"/>
    <property type="match status" value="1"/>
</dbReference>
<dbReference type="Proteomes" id="UP001144323">
    <property type="component" value="Unassembled WGS sequence"/>
</dbReference>